<proteinExistence type="predicted"/>
<evidence type="ECO:0000313" key="1">
    <source>
        <dbReference type="EMBL" id="OSJ03425.1"/>
    </source>
</evidence>
<keyword evidence="4" id="KW-1185">Reference proteome</keyword>
<accession>A0A1X3EIT2</accession>
<gene>
    <name evidence="2" type="ORF">BST63_25320</name>
    <name evidence="1" type="ORF">BSZ18_33545</name>
</gene>
<dbReference type="EMBL" id="NAFK01000170">
    <property type="protein sequence ID" value="OSJ25212.1"/>
    <property type="molecule type" value="Genomic_DNA"/>
</dbReference>
<dbReference type="CDD" id="cd05018">
    <property type="entry name" value="CoxG"/>
    <property type="match status" value="1"/>
</dbReference>
<dbReference type="SUPFAM" id="SSF55961">
    <property type="entry name" value="Bet v1-like"/>
    <property type="match status" value="1"/>
</dbReference>
<name>A0A1X3EIT2_9BRAD</name>
<evidence type="ECO:0000313" key="3">
    <source>
        <dbReference type="Proteomes" id="UP000193553"/>
    </source>
</evidence>
<dbReference type="InterPro" id="IPR023393">
    <property type="entry name" value="START-like_dom_sf"/>
</dbReference>
<dbReference type="Proteomes" id="UP000193553">
    <property type="component" value="Unassembled WGS sequence"/>
</dbReference>
<dbReference type="InterPro" id="IPR010419">
    <property type="entry name" value="CO_DH_gsu"/>
</dbReference>
<dbReference type="EMBL" id="NAFI01000187">
    <property type="protein sequence ID" value="OSJ03425.1"/>
    <property type="molecule type" value="Genomic_DNA"/>
</dbReference>
<evidence type="ECO:0000313" key="2">
    <source>
        <dbReference type="EMBL" id="OSJ25212.1"/>
    </source>
</evidence>
<dbReference type="Gene3D" id="3.30.530.20">
    <property type="match status" value="1"/>
</dbReference>
<dbReference type="STRING" id="255045.SAMN05444158_0378"/>
<protein>
    <submittedName>
        <fullName evidence="1">Carbon monoxide dehydrogenase</fullName>
    </submittedName>
</protein>
<evidence type="ECO:0000313" key="4">
    <source>
        <dbReference type="Proteomes" id="UP000193884"/>
    </source>
</evidence>
<dbReference type="Proteomes" id="UP000193884">
    <property type="component" value="Unassembled WGS sequence"/>
</dbReference>
<organism evidence="1 3">
    <name type="scientific">Bradyrhizobium canariense</name>
    <dbReference type="NCBI Taxonomy" id="255045"/>
    <lineage>
        <taxon>Bacteria</taxon>
        <taxon>Pseudomonadati</taxon>
        <taxon>Pseudomonadota</taxon>
        <taxon>Alphaproteobacteria</taxon>
        <taxon>Hyphomicrobiales</taxon>
        <taxon>Nitrobacteraceae</taxon>
        <taxon>Bradyrhizobium</taxon>
    </lineage>
</organism>
<reference evidence="3 4" key="1">
    <citation type="submission" date="2017-03" db="EMBL/GenBank/DDBJ databases">
        <title>Whole genome sequences of fourteen strains of Bradyrhizobium canariense and one strain of Bradyrhizobium japonicum isolated from Lupinus (Papilionoideae: Genisteae) species in Algeria.</title>
        <authorList>
            <person name="Crovadore J."/>
            <person name="Chekireb D."/>
            <person name="Brachmann A."/>
            <person name="Chablais R."/>
            <person name="Cochard B."/>
            <person name="Lefort F."/>
        </authorList>
    </citation>
    <scope>NUCLEOTIDE SEQUENCE [LARGE SCALE GENOMIC DNA]</scope>
    <source>
        <strain evidence="1 3">UBMA195</strain>
        <strain evidence="2 4">UBMAN05</strain>
    </source>
</reference>
<dbReference type="AlphaFoldDB" id="A0A1X3EIT2"/>
<comment type="caution">
    <text evidence="1">The sequence shown here is derived from an EMBL/GenBank/DDBJ whole genome shotgun (WGS) entry which is preliminary data.</text>
</comment>
<dbReference type="PANTHER" id="PTHR38588">
    <property type="entry name" value="BLL0334 PROTEIN"/>
    <property type="match status" value="1"/>
</dbReference>
<sequence length="148" mass="15374">MAMTMNGEVQLAAPREAVWAKLNDAEVLKACIPGCEELEKTDDGGFRATAKMKVGPVSARFKGKVTLSDLDPPNGYKISGEGEGGVAGFAKGGAVVKLAEKDGGTLLSYEVEAQIGGKLAQLGQRLINGAAKKLADEFFANFAKAVQG</sequence>
<dbReference type="PANTHER" id="PTHR38588:SF1">
    <property type="entry name" value="BLL0334 PROTEIN"/>
    <property type="match status" value="1"/>
</dbReference>
<dbReference type="Pfam" id="PF06240">
    <property type="entry name" value="COXG"/>
    <property type="match status" value="1"/>
</dbReference>
<dbReference type="OrthoDB" id="9787428at2"/>
<dbReference type="RefSeq" id="WP_018455582.1">
    <property type="nucleotide sequence ID" value="NZ_JAFBBN010000001.1"/>
</dbReference>